<dbReference type="Proteomes" id="UP000215590">
    <property type="component" value="Unassembled WGS sequence"/>
</dbReference>
<dbReference type="EMBL" id="NNRJ01000038">
    <property type="protein sequence ID" value="OYR17130.1"/>
    <property type="molecule type" value="Genomic_DNA"/>
</dbReference>
<comment type="caution">
    <text evidence="1">The sequence shown here is derived from an EMBL/GenBank/DDBJ whole genome shotgun (WGS) entry which is preliminary data.</text>
</comment>
<organism evidence="1 2">
    <name type="scientific">Brucella thiophenivorans</name>
    <dbReference type="NCBI Taxonomy" id="571255"/>
    <lineage>
        <taxon>Bacteria</taxon>
        <taxon>Pseudomonadati</taxon>
        <taxon>Pseudomonadota</taxon>
        <taxon>Alphaproteobacteria</taxon>
        <taxon>Hyphomicrobiales</taxon>
        <taxon>Brucellaceae</taxon>
        <taxon>Brucella/Ochrobactrum group</taxon>
        <taxon>Brucella</taxon>
    </lineage>
</organism>
<name>A0A256FQV2_9HYPH</name>
<sequence length="47" mass="5226">MLTAIGHSPGYACGIEVRSGHEGIRFDLSKSQRVEYRLILSQFSISD</sequence>
<evidence type="ECO:0000313" key="1">
    <source>
        <dbReference type="EMBL" id="OYR17130.1"/>
    </source>
</evidence>
<protein>
    <submittedName>
        <fullName evidence="1">Uncharacterized protein</fullName>
    </submittedName>
</protein>
<keyword evidence="2" id="KW-1185">Reference proteome</keyword>
<accession>A0A256FQV2</accession>
<proteinExistence type="predicted"/>
<reference evidence="1 2" key="1">
    <citation type="submission" date="2017-07" db="EMBL/GenBank/DDBJ databases">
        <title>Phylogenetic study on the rhizospheric bacterium Ochrobactrum sp. A44.</title>
        <authorList>
            <person name="Krzyzanowska D.M."/>
            <person name="Ossowicki A."/>
            <person name="Rajewska M."/>
            <person name="Maciag T."/>
            <person name="Kaczynski Z."/>
            <person name="Czerwicka M."/>
            <person name="Jafra S."/>
        </authorList>
    </citation>
    <scope>NUCLEOTIDE SEQUENCE [LARGE SCALE GENOMIC DNA]</scope>
    <source>
        <strain evidence="1 2">DSM 7216</strain>
    </source>
</reference>
<evidence type="ECO:0000313" key="2">
    <source>
        <dbReference type="Proteomes" id="UP000215590"/>
    </source>
</evidence>
<gene>
    <name evidence="1" type="ORF">CEV31_4382</name>
</gene>
<dbReference type="AlphaFoldDB" id="A0A256FQV2"/>